<dbReference type="Pfam" id="PF02463">
    <property type="entry name" value="SMC_N"/>
    <property type="match status" value="1"/>
</dbReference>
<evidence type="ECO:0000313" key="13">
    <source>
        <dbReference type="EMBL" id="CAK9436242.1"/>
    </source>
</evidence>
<evidence type="ECO:0000256" key="5">
    <source>
        <dbReference type="ARBA" id="ARBA00022618"/>
    </source>
</evidence>
<dbReference type="RefSeq" id="XP_066827738.1">
    <property type="nucleotide sequence ID" value="XM_066976761.1"/>
</dbReference>
<gene>
    <name evidence="13" type="ORF">LODBEIA_P08000</name>
</gene>
<keyword evidence="6" id="KW-0498">Mitosis</keyword>
<organism evidence="13 14">
    <name type="scientific">Lodderomyces beijingensis</name>
    <dbReference type="NCBI Taxonomy" id="1775926"/>
    <lineage>
        <taxon>Eukaryota</taxon>
        <taxon>Fungi</taxon>
        <taxon>Dikarya</taxon>
        <taxon>Ascomycota</taxon>
        <taxon>Saccharomycotina</taxon>
        <taxon>Pichiomycetes</taxon>
        <taxon>Debaryomycetaceae</taxon>
        <taxon>Candida/Lodderomyces clade</taxon>
        <taxon>Lodderomyces</taxon>
    </lineage>
</organism>
<dbReference type="Gene3D" id="3.30.70.1620">
    <property type="match status" value="1"/>
</dbReference>
<evidence type="ECO:0000256" key="9">
    <source>
        <dbReference type="ARBA" id="ARBA00023306"/>
    </source>
</evidence>
<keyword evidence="4" id="KW-0158">Chromosome</keyword>
<evidence type="ECO:0000256" key="11">
    <source>
        <dbReference type="SAM" id="Coils"/>
    </source>
</evidence>
<feature type="coiled-coil region" evidence="11">
    <location>
        <begin position="176"/>
        <end position="203"/>
    </location>
</feature>
<keyword evidence="9" id="KW-0131">Cell cycle</keyword>
<evidence type="ECO:0000256" key="6">
    <source>
        <dbReference type="ARBA" id="ARBA00022776"/>
    </source>
</evidence>
<dbReference type="PANTHER" id="PTHR18937:SF12">
    <property type="entry name" value="STRUCTURAL MAINTENANCE OF CHROMOSOMES PROTEIN"/>
    <property type="match status" value="1"/>
</dbReference>
<keyword evidence="8 10" id="KW-0539">Nucleus</keyword>
<evidence type="ECO:0000256" key="4">
    <source>
        <dbReference type="ARBA" id="ARBA00022454"/>
    </source>
</evidence>
<dbReference type="PANTHER" id="PTHR18937">
    <property type="entry name" value="STRUCTURAL MAINTENANCE OF CHROMOSOMES SMC FAMILY MEMBER"/>
    <property type="match status" value="1"/>
</dbReference>
<dbReference type="PIRSF" id="PIRSF005719">
    <property type="entry name" value="SMC"/>
    <property type="match status" value="1"/>
</dbReference>
<feature type="coiled-coil region" evidence="11">
    <location>
        <begin position="762"/>
        <end position="803"/>
    </location>
</feature>
<dbReference type="InterPro" id="IPR024704">
    <property type="entry name" value="SMC"/>
</dbReference>
<evidence type="ECO:0000256" key="2">
    <source>
        <dbReference type="ARBA" id="ARBA00004286"/>
    </source>
</evidence>
<dbReference type="SUPFAM" id="SSF75553">
    <property type="entry name" value="Smc hinge domain"/>
    <property type="match status" value="1"/>
</dbReference>
<dbReference type="Proteomes" id="UP001497383">
    <property type="component" value="Chromosome 1"/>
</dbReference>
<evidence type="ECO:0000256" key="3">
    <source>
        <dbReference type="ARBA" id="ARBA00005597"/>
    </source>
</evidence>
<dbReference type="SMART" id="SM00968">
    <property type="entry name" value="SMC_hinge"/>
    <property type="match status" value="1"/>
</dbReference>
<accession>A0ABP0ZHJ8</accession>
<reference evidence="13 14" key="1">
    <citation type="submission" date="2024-03" db="EMBL/GenBank/DDBJ databases">
        <authorList>
            <person name="Brejova B."/>
        </authorList>
    </citation>
    <scope>NUCLEOTIDE SEQUENCE [LARGE SCALE GENOMIC DNA]</scope>
    <source>
        <strain evidence="13 14">CBS 14171</strain>
    </source>
</reference>
<protein>
    <recommendedName>
        <fullName evidence="10">Structural maintenance of chromosomes protein</fullName>
    </recommendedName>
</protein>
<dbReference type="Gene3D" id="3.40.50.300">
    <property type="entry name" value="P-loop containing nucleotide triphosphate hydrolases"/>
    <property type="match status" value="2"/>
</dbReference>
<feature type="coiled-coil region" evidence="11">
    <location>
        <begin position="264"/>
        <end position="375"/>
    </location>
</feature>
<evidence type="ECO:0000256" key="10">
    <source>
        <dbReference type="PIRNR" id="PIRNR005719"/>
    </source>
</evidence>
<evidence type="ECO:0000259" key="12">
    <source>
        <dbReference type="SMART" id="SM00968"/>
    </source>
</evidence>
<feature type="coiled-coil region" evidence="11">
    <location>
        <begin position="857"/>
        <end position="947"/>
    </location>
</feature>
<evidence type="ECO:0000256" key="8">
    <source>
        <dbReference type="ARBA" id="ARBA00023242"/>
    </source>
</evidence>
<keyword evidence="5" id="KW-0132">Cell division</keyword>
<dbReference type="InterPro" id="IPR028468">
    <property type="entry name" value="Smc1_ABC"/>
</dbReference>
<dbReference type="InterPro" id="IPR027417">
    <property type="entry name" value="P-loop_NTPase"/>
</dbReference>
<dbReference type="CDD" id="cd03275">
    <property type="entry name" value="ABC_SMC1_euk"/>
    <property type="match status" value="1"/>
</dbReference>
<dbReference type="InterPro" id="IPR010935">
    <property type="entry name" value="SMC_hinge"/>
</dbReference>
<dbReference type="InterPro" id="IPR036277">
    <property type="entry name" value="SMC_hinge_sf"/>
</dbReference>
<proteinExistence type="inferred from homology"/>
<comment type="similarity">
    <text evidence="3">Belongs to the SMC family. SMC1 subfamily.</text>
</comment>
<dbReference type="Pfam" id="PF06470">
    <property type="entry name" value="SMC_hinge"/>
    <property type="match status" value="1"/>
</dbReference>
<keyword evidence="14" id="KW-1185">Reference proteome</keyword>
<dbReference type="Gene3D" id="1.10.287.1490">
    <property type="match status" value="1"/>
</dbReference>
<feature type="domain" description="SMC hinge" evidence="12">
    <location>
        <begin position="537"/>
        <end position="655"/>
    </location>
</feature>
<dbReference type="EMBL" id="OZ022405">
    <property type="protein sequence ID" value="CAK9436242.1"/>
    <property type="molecule type" value="Genomic_DNA"/>
</dbReference>
<sequence>MGKLIGLELCDFKSYKGTHEIGLGSSRFTSIIGPNGSGKSNLMDAICFVLGLSSSQLRSQSMKDLIYRGRRRRRSSSSSRRSLVDDVDVDDFAADPLTAYVAATYRKDDETILTFKRIIRQNGSTDYQINDRGVTKLNYMSVLQSEDILVKARNFLVFQGDVEQIASQAPRDLTKLLEHISGSDEYEAEYERLKEEMEKAHVISNSVFSRKKTLNSESKQYKEQASEQRQFEKHLILRNDTIKKINLYGLYHNEKKHRELRDSIDQKTAALTTAKVELAEKERALKSLTAEYSKSVLELKDHAKSIENLKSKLESTKRKLIPVNANKSSIASKIESRRRKIVDLDTNIKSQQEQIASFERQLKDTERLYDEFEARSRAALHAQASINVPKEGFAEYESLRSTYMASNGSILEEQLSLFINEKANLVSNLESIETQKSNVESRTKELHSEISLDLKPKLDDLEGEINQLLETKKHKVTAREDLIKQKDKFNKTELKLNTKLRDLLVKLEELSSQERESKKQQRLRENVAMLKRSIPGSFIKGIVHELVRPAQQKYELALSILLGRNSDAIIVENASTAYKCIEILKERRAGLATFIPLDSVEFDPINLNYLRSIDENAIPGFDIVHFDDPSLEPAISYVIGNTLVANDMNTARSLKWSHDGQFGNKIITLQGSIIHQSGQMTGGHQLQRHSASVSWDKQEMRRLSEQKETLVEELSKLQKTKPKELEIKMLAEEISQLDDKLPVFKNQKTGLERSIGDKQTEIEFQNSRHAQLQQSLASKEEQTRSLDLNINQIKEKMSTLKNNIFQDFCTKWGLENGIGEFEELHGNAARARQKERLQFTKALSVLSSKVQFETARREETEKRRNLIQNQVVELEAELVNIENQRQELEVDCDKVEAELDVLRSERKKANAVVQTKLKSSKSMEADVQEMGAELSNLAKQIIQLEESLLKVDTQRGSILRNCKIQNIILPLLDGDLGAIPVVSDNSNGAADRLYEIEVDYEMLDAKYKELHCARFEIELEATLQGINEILERLTPNAKAMERFRDVENRLRSYDQDYSVARQNERKAADKFQKIKEKRFDKFMDAFNHISGCIDATYKDLTRSRALEVGGSAYLMLENDDLPFLSGVKFHAVPPMKRFEDMELLSGGEKTIAALALLFAIHSYKPAPFFVLDEVDAALDNSNVSKIGNYIRNHASRDLQFIVISLKSSLYEKSDGLVGIYREQAENSSKTVTLDLTQYEEEGGNVVAGESESAAPVSQAV</sequence>
<feature type="coiled-coil region" evidence="11">
    <location>
        <begin position="422"/>
        <end position="449"/>
    </location>
</feature>
<dbReference type="SUPFAM" id="SSF52540">
    <property type="entry name" value="P-loop containing nucleoside triphosphate hydrolases"/>
    <property type="match status" value="1"/>
</dbReference>
<keyword evidence="7 11" id="KW-0175">Coiled coil</keyword>
<evidence type="ECO:0000256" key="1">
    <source>
        <dbReference type="ARBA" id="ARBA00004123"/>
    </source>
</evidence>
<evidence type="ECO:0000313" key="14">
    <source>
        <dbReference type="Proteomes" id="UP001497383"/>
    </source>
</evidence>
<comment type="subcellular location">
    <subcellularLocation>
        <location evidence="2">Chromosome</location>
    </subcellularLocation>
    <subcellularLocation>
        <location evidence="1 10">Nucleus</location>
    </subcellularLocation>
</comment>
<name>A0ABP0ZHJ8_9ASCO</name>
<dbReference type="GeneID" id="92205996"/>
<dbReference type="Gene3D" id="1.20.1060.20">
    <property type="match status" value="1"/>
</dbReference>
<evidence type="ECO:0000256" key="7">
    <source>
        <dbReference type="ARBA" id="ARBA00023054"/>
    </source>
</evidence>
<dbReference type="InterPro" id="IPR003395">
    <property type="entry name" value="RecF/RecN/SMC_N"/>
</dbReference>